<dbReference type="PROSITE" id="PS50089">
    <property type="entry name" value="ZF_RING_2"/>
    <property type="match status" value="1"/>
</dbReference>
<feature type="domain" description="RING-type" evidence="6">
    <location>
        <begin position="102"/>
        <end position="143"/>
    </location>
</feature>
<feature type="transmembrane region" description="Helical" evidence="5">
    <location>
        <begin position="47"/>
        <end position="70"/>
    </location>
</feature>
<dbReference type="InterPro" id="IPR013083">
    <property type="entry name" value="Znf_RING/FYVE/PHD"/>
</dbReference>
<dbReference type="AlphaFoldDB" id="A0A8C4QRT9"/>
<dbReference type="SMART" id="SM00744">
    <property type="entry name" value="RINGv"/>
    <property type="match status" value="1"/>
</dbReference>
<dbReference type="GO" id="GO:0005634">
    <property type="term" value="C:nucleus"/>
    <property type="evidence" value="ECO:0007669"/>
    <property type="project" value="TreeGrafter"/>
</dbReference>
<dbReference type="Proteomes" id="UP000694388">
    <property type="component" value="Unplaced"/>
</dbReference>
<organism evidence="7 8">
    <name type="scientific">Eptatretus burgeri</name>
    <name type="common">Inshore hagfish</name>
    <dbReference type="NCBI Taxonomy" id="7764"/>
    <lineage>
        <taxon>Eukaryota</taxon>
        <taxon>Metazoa</taxon>
        <taxon>Chordata</taxon>
        <taxon>Craniata</taxon>
        <taxon>Vertebrata</taxon>
        <taxon>Cyclostomata</taxon>
        <taxon>Myxini</taxon>
        <taxon>Myxiniformes</taxon>
        <taxon>Myxinidae</taxon>
        <taxon>Eptatretinae</taxon>
        <taxon>Eptatretus</taxon>
    </lineage>
</organism>
<keyword evidence="5" id="KW-0812">Transmembrane</keyword>
<name>A0A8C4QRT9_EPTBU</name>
<evidence type="ECO:0000256" key="1">
    <source>
        <dbReference type="ARBA" id="ARBA00022723"/>
    </source>
</evidence>
<keyword evidence="5" id="KW-0472">Membrane</keyword>
<dbReference type="InterPro" id="IPR051834">
    <property type="entry name" value="RING_finger_E3_ligase"/>
</dbReference>
<dbReference type="Ensembl" id="ENSEBUT00000019476.1">
    <property type="protein sequence ID" value="ENSEBUP00000018900.1"/>
    <property type="gene ID" value="ENSEBUG00000011782.1"/>
</dbReference>
<protein>
    <submittedName>
        <fullName evidence="7">Ring finger protein 122</fullName>
    </submittedName>
</protein>
<accession>A0A8C4QRT9</accession>
<evidence type="ECO:0000256" key="3">
    <source>
        <dbReference type="ARBA" id="ARBA00022833"/>
    </source>
</evidence>
<dbReference type="Pfam" id="PF13639">
    <property type="entry name" value="zf-RING_2"/>
    <property type="match status" value="1"/>
</dbReference>
<dbReference type="GO" id="GO:0008270">
    <property type="term" value="F:zinc ion binding"/>
    <property type="evidence" value="ECO:0007669"/>
    <property type="project" value="UniProtKB-KW"/>
</dbReference>
<keyword evidence="8" id="KW-1185">Reference proteome</keyword>
<proteinExistence type="predicted"/>
<dbReference type="InterPro" id="IPR011016">
    <property type="entry name" value="Znf_RING-CH"/>
</dbReference>
<evidence type="ECO:0000256" key="2">
    <source>
        <dbReference type="ARBA" id="ARBA00022771"/>
    </source>
</evidence>
<dbReference type="PANTHER" id="PTHR45931">
    <property type="entry name" value="SI:CH211-59O9.10"/>
    <property type="match status" value="1"/>
</dbReference>
<dbReference type="Gene3D" id="3.30.40.10">
    <property type="entry name" value="Zinc/RING finger domain, C3HC4 (zinc finger)"/>
    <property type="match status" value="1"/>
</dbReference>
<dbReference type="PANTHER" id="PTHR45931:SF3">
    <property type="entry name" value="RING ZINC FINGER-CONTAINING PROTEIN"/>
    <property type="match status" value="1"/>
</dbReference>
<reference evidence="7" key="2">
    <citation type="submission" date="2025-09" db="UniProtKB">
        <authorList>
            <consortium name="Ensembl"/>
        </authorList>
    </citation>
    <scope>IDENTIFICATION</scope>
</reference>
<dbReference type="GeneTree" id="ENSGT00940000159152"/>
<keyword evidence="1" id="KW-0479">Metal-binding</keyword>
<evidence type="ECO:0000256" key="5">
    <source>
        <dbReference type="SAM" id="Phobius"/>
    </source>
</evidence>
<dbReference type="SMART" id="SM00184">
    <property type="entry name" value="RING"/>
    <property type="match status" value="1"/>
</dbReference>
<dbReference type="GO" id="GO:0061630">
    <property type="term" value="F:ubiquitin protein ligase activity"/>
    <property type="evidence" value="ECO:0007669"/>
    <property type="project" value="TreeGrafter"/>
</dbReference>
<dbReference type="InterPro" id="IPR001841">
    <property type="entry name" value="Znf_RING"/>
</dbReference>
<evidence type="ECO:0000256" key="4">
    <source>
        <dbReference type="PROSITE-ProRule" id="PRU00175"/>
    </source>
</evidence>
<keyword evidence="3" id="KW-0862">Zinc</keyword>
<reference evidence="7" key="1">
    <citation type="submission" date="2025-08" db="UniProtKB">
        <authorList>
            <consortium name="Ensembl"/>
        </authorList>
    </citation>
    <scope>IDENTIFICATION</scope>
</reference>
<evidence type="ECO:0000313" key="8">
    <source>
        <dbReference type="Proteomes" id="UP000694388"/>
    </source>
</evidence>
<keyword evidence="5" id="KW-1133">Transmembrane helix</keyword>
<keyword evidence="2 4" id="KW-0863">Zinc-finger</keyword>
<dbReference type="SUPFAM" id="SSF57850">
    <property type="entry name" value="RING/U-box"/>
    <property type="match status" value="1"/>
</dbReference>
<evidence type="ECO:0000313" key="7">
    <source>
        <dbReference type="Ensembl" id="ENSEBUP00000018900.1"/>
    </source>
</evidence>
<sequence length="165" mass="18676">MLNSSWSSQHDACVFAAVWWFCFFLLSTSLGKAVMPAIGFQDLPLNIYVVVFGTGVFAFILSLIFCCYLIRLRRQAQSELYGYKEVILKGNAKKLSLQEQTCAVCLEDFKEKDELAVCPCKHAFHRKCLVKWLEIRNSCPMCNKAVAQHVEQTPVNAVTQGEELV</sequence>
<evidence type="ECO:0000259" key="6">
    <source>
        <dbReference type="PROSITE" id="PS50089"/>
    </source>
</evidence>
<dbReference type="GO" id="GO:0006511">
    <property type="term" value="P:ubiquitin-dependent protein catabolic process"/>
    <property type="evidence" value="ECO:0007669"/>
    <property type="project" value="TreeGrafter"/>
</dbReference>